<dbReference type="Gene3D" id="3.30.1300.10">
    <property type="entry name" value="Pantoate-beta-alanine ligase, C-terminal domain"/>
    <property type="match status" value="1"/>
</dbReference>
<feature type="binding site" evidence="8">
    <location>
        <begin position="187"/>
        <end position="190"/>
    </location>
    <ligand>
        <name>ATP</name>
        <dbReference type="ChEBI" id="CHEBI:30616"/>
    </ligand>
</feature>
<evidence type="ECO:0000256" key="2">
    <source>
        <dbReference type="ARBA" id="ARBA00009256"/>
    </source>
</evidence>
<evidence type="ECO:0000256" key="8">
    <source>
        <dbReference type="HAMAP-Rule" id="MF_00158"/>
    </source>
</evidence>
<evidence type="ECO:0000256" key="1">
    <source>
        <dbReference type="ARBA" id="ARBA00004990"/>
    </source>
</evidence>
<dbReference type="HAMAP" id="MF_00158">
    <property type="entry name" value="PanC"/>
    <property type="match status" value="1"/>
</dbReference>
<comment type="subcellular location">
    <subcellularLocation>
        <location evidence="8">Cytoplasm</location>
    </subcellularLocation>
</comment>
<dbReference type="NCBIfam" id="TIGR00018">
    <property type="entry name" value="panC"/>
    <property type="match status" value="1"/>
</dbReference>
<dbReference type="InterPro" id="IPR042176">
    <property type="entry name" value="Pantoate_ligase_C"/>
</dbReference>
<protein>
    <recommendedName>
        <fullName evidence="8">Pantothenate synthetase</fullName>
        <shortName evidence="8">PS</shortName>
        <ecNumber evidence="8">6.3.2.1</ecNumber>
    </recommendedName>
    <alternativeName>
        <fullName evidence="8">Pantoate--beta-alanine ligase</fullName>
    </alternativeName>
    <alternativeName>
        <fullName evidence="8">Pantoate-activating enzyme</fullName>
    </alternativeName>
</protein>
<keyword evidence="6 8" id="KW-0067">ATP-binding</keyword>
<comment type="pathway">
    <text evidence="1 8">Cofactor biosynthesis; (R)-pantothenate biosynthesis; (R)-pantothenate from (R)-pantoate and beta-alanine: step 1/1.</text>
</comment>
<comment type="catalytic activity">
    <reaction evidence="7 8">
        <text>(R)-pantoate + beta-alanine + ATP = (R)-pantothenate + AMP + diphosphate + H(+)</text>
        <dbReference type="Rhea" id="RHEA:10912"/>
        <dbReference type="ChEBI" id="CHEBI:15378"/>
        <dbReference type="ChEBI" id="CHEBI:15980"/>
        <dbReference type="ChEBI" id="CHEBI:29032"/>
        <dbReference type="ChEBI" id="CHEBI:30616"/>
        <dbReference type="ChEBI" id="CHEBI:33019"/>
        <dbReference type="ChEBI" id="CHEBI:57966"/>
        <dbReference type="ChEBI" id="CHEBI:456215"/>
        <dbReference type="EC" id="6.3.2.1"/>
    </reaction>
</comment>
<comment type="miscellaneous">
    <text evidence="8">The reaction proceeds by a bi uni uni bi ping pong mechanism.</text>
</comment>
<dbReference type="Pfam" id="PF02569">
    <property type="entry name" value="Pantoate_ligase"/>
    <property type="match status" value="1"/>
</dbReference>
<dbReference type="InterPro" id="IPR014729">
    <property type="entry name" value="Rossmann-like_a/b/a_fold"/>
</dbReference>
<dbReference type="GO" id="GO:0004592">
    <property type="term" value="F:pantoate-beta-alanine ligase activity"/>
    <property type="evidence" value="ECO:0007669"/>
    <property type="project" value="UniProtKB-EC"/>
</dbReference>
<dbReference type="CDD" id="cd00560">
    <property type="entry name" value="PanC"/>
    <property type="match status" value="1"/>
</dbReference>
<dbReference type="PANTHER" id="PTHR21299:SF1">
    <property type="entry name" value="PANTOATE--BETA-ALANINE LIGASE"/>
    <property type="match status" value="1"/>
</dbReference>
<comment type="similarity">
    <text evidence="2 8">Belongs to the pantothenate synthetase family.</text>
</comment>
<feature type="binding site" evidence="8">
    <location>
        <position position="62"/>
    </location>
    <ligand>
        <name>beta-alanine</name>
        <dbReference type="ChEBI" id="CHEBI:57966"/>
    </ligand>
</feature>
<dbReference type="InterPro" id="IPR003721">
    <property type="entry name" value="Pantoate_ligase"/>
</dbReference>
<feature type="binding site" evidence="8">
    <location>
        <begin position="150"/>
        <end position="153"/>
    </location>
    <ligand>
        <name>ATP</name>
        <dbReference type="ChEBI" id="CHEBI:30616"/>
    </ligand>
</feature>
<keyword evidence="4 8" id="KW-0566">Pantothenate biosynthesis</keyword>
<feature type="binding site" evidence="8">
    <location>
        <begin position="31"/>
        <end position="38"/>
    </location>
    <ligand>
        <name>ATP</name>
        <dbReference type="ChEBI" id="CHEBI:30616"/>
    </ligand>
</feature>
<keyword evidence="3 8" id="KW-0436">Ligase</keyword>
<evidence type="ECO:0000256" key="4">
    <source>
        <dbReference type="ARBA" id="ARBA00022655"/>
    </source>
</evidence>
<evidence type="ECO:0000256" key="7">
    <source>
        <dbReference type="ARBA" id="ARBA00048258"/>
    </source>
</evidence>
<keyword evidence="5 8" id="KW-0547">Nucleotide-binding</keyword>
<reference evidence="9 10" key="1">
    <citation type="submission" date="2023-07" db="EMBL/GenBank/DDBJ databases">
        <title>Sorghum-associated microbial communities from plants grown in Nebraska, USA.</title>
        <authorList>
            <person name="Schachtman D."/>
        </authorList>
    </citation>
    <scope>NUCLEOTIDE SEQUENCE [LARGE SCALE GENOMIC DNA]</scope>
    <source>
        <strain evidence="9 10">4099</strain>
    </source>
</reference>
<evidence type="ECO:0000256" key="3">
    <source>
        <dbReference type="ARBA" id="ARBA00022598"/>
    </source>
</evidence>
<feature type="binding site" evidence="8">
    <location>
        <position position="179"/>
    </location>
    <ligand>
        <name>ATP</name>
        <dbReference type="ChEBI" id="CHEBI:30616"/>
    </ligand>
</feature>
<gene>
    <name evidence="8" type="primary">panC</name>
    <name evidence="9" type="ORF">J2W68_002558</name>
</gene>
<comment type="subunit">
    <text evidence="8">Homodimer.</text>
</comment>
<comment type="caution">
    <text evidence="9">The sequence shown here is derived from an EMBL/GenBank/DDBJ whole genome shotgun (WGS) entry which is preliminary data.</text>
</comment>
<keyword evidence="8" id="KW-0963">Cytoplasm</keyword>
<feature type="active site" description="Proton donor" evidence="8">
    <location>
        <position position="38"/>
    </location>
</feature>
<sequence>MIDTVHDLAALRTRIAGWKRAGLRVGLVPTMGNLHAGHFSLVEALRARVDRVVASVFVNPTQFGPNEDFARYPRTPEQDAQGLAAASCDLLWLPSVEAMYPLGLHNTVTVRVPGITEVLDGAHRPGHFDGVATVVARLFNQVQPDVAAFGRKDYQQLAVIAHMIADLAFPVELLPVAIAREADGLAMSSRNQYLDADARARAPGIHRALCALRDAMQAGQPAAEASAHAIATLRDAGFEVDYVEVRAPDLSPHGEAQPAAVALAAARLGTTRLIDNLEFSLRRTPAAR</sequence>
<dbReference type="PANTHER" id="PTHR21299">
    <property type="entry name" value="CYTIDYLATE KINASE/PANTOATE-BETA-ALANINE LIGASE"/>
    <property type="match status" value="1"/>
</dbReference>
<proteinExistence type="inferred from homology"/>
<evidence type="ECO:0000313" key="10">
    <source>
        <dbReference type="Proteomes" id="UP001256588"/>
    </source>
</evidence>
<dbReference type="Proteomes" id="UP001256588">
    <property type="component" value="Unassembled WGS sequence"/>
</dbReference>
<comment type="function">
    <text evidence="8">Catalyzes the condensation of pantoate with beta-alanine in an ATP-dependent reaction via a pantoyl-adenylate intermediate.</text>
</comment>
<dbReference type="EC" id="6.3.2.1" evidence="8"/>
<name>A0ABU1Y0F8_9GAMM</name>
<dbReference type="EMBL" id="JAVDWO010000010">
    <property type="protein sequence ID" value="MDR7193821.1"/>
    <property type="molecule type" value="Genomic_DNA"/>
</dbReference>
<feature type="binding site" evidence="8">
    <location>
        <position position="62"/>
    </location>
    <ligand>
        <name>(R)-pantoate</name>
        <dbReference type="ChEBI" id="CHEBI:15980"/>
    </ligand>
</feature>
<dbReference type="SUPFAM" id="SSF52374">
    <property type="entry name" value="Nucleotidylyl transferase"/>
    <property type="match status" value="1"/>
</dbReference>
<organism evidence="9 10">
    <name type="scientific">Luteimonas terrae</name>
    <dbReference type="NCBI Taxonomy" id="1530191"/>
    <lineage>
        <taxon>Bacteria</taxon>
        <taxon>Pseudomonadati</taxon>
        <taxon>Pseudomonadota</taxon>
        <taxon>Gammaproteobacteria</taxon>
        <taxon>Lysobacterales</taxon>
        <taxon>Lysobacteraceae</taxon>
        <taxon>Luteimonas</taxon>
    </lineage>
</organism>
<feature type="binding site" evidence="8">
    <location>
        <position position="156"/>
    </location>
    <ligand>
        <name>(R)-pantoate</name>
        <dbReference type="ChEBI" id="CHEBI:15980"/>
    </ligand>
</feature>
<dbReference type="RefSeq" id="WP_310236427.1">
    <property type="nucleotide sequence ID" value="NZ_JAVDWO010000010.1"/>
</dbReference>
<evidence type="ECO:0000256" key="6">
    <source>
        <dbReference type="ARBA" id="ARBA00022840"/>
    </source>
</evidence>
<dbReference type="Gene3D" id="3.40.50.620">
    <property type="entry name" value="HUPs"/>
    <property type="match status" value="1"/>
</dbReference>
<accession>A0ABU1Y0F8</accession>
<evidence type="ECO:0000313" key="9">
    <source>
        <dbReference type="EMBL" id="MDR7193821.1"/>
    </source>
</evidence>
<evidence type="ECO:0000256" key="5">
    <source>
        <dbReference type="ARBA" id="ARBA00022741"/>
    </source>
</evidence>
<keyword evidence="10" id="KW-1185">Reference proteome</keyword>